<dbReference type="PANTHER" id="PTHR12304">
    <property type="entry name" value="INOSINE-URIDINE PREFERRING NUCLEOSIDE HYDROLASE"/>
    <property type="match status" value="1"/>
</dbReference>
<keyword evidence="5" id="KW-1185">Reference proteome</keyword>
<organism evidence="4 5">
    <name type="scientific">Anaeromicropila populeti</name>
    <dbReference type="NCBI Taxonomy" id="37658"/>
    <lineage>
        <taxon>Bacteria</taxon>
        <taxon>Bacillati</taxon>
        <taxon>Bacillota</taxon>
        <taxon>Clostridia</taxon>
        <taxon>Lachnospirales</taxon>
        <taxon>Lachnospiraceae</taxon>
        <taxon>Anaeromicropila</taxon>
    </lineage>
</organism>
<dbReference type="EMBL" id="FOYZ01000008">
    <property type="protein sequence ID" value="SFR88372.1"/>
    <property type="molecule type" value="Genomic_DNA"/>
</dbReference>
<dbReference type="GO" id="GO:0008477">
    <property type="term" value="F:purine nucleosidase activity"/>
    <property type="evidence" value="ECO:0007669"/>
    <property type="project" value="TreeGrafter"/>
</dbReference>
<proteinExistence type="predicted"/>
<dbReference type="Pfam" id="PF01156">
    <property type="entry name" value="IU_nuc_hydro"/>
    <property type="match status" value="1"/>
</dbReference>
<dbReference type="GO" id="GO:0006152">
    <property type="term" value="P:purine nucleoside catabolic process"/>
    <property type="evidence" value="ECO:0007669"/>
    <property type="project" value="TreeGrafter"/>
</dbReference>
<accession>A0A1I6KAV4</accession>
<dbReference type="SUPFAM" id="SSF53590">
    <property type="entry name" value="Nucleoside hydrolase"/>
    <property type="match status" value="1"/>
</dbReference>
<evidence type="ECO:0000313" key="4">
    <source>
        <dbReference type="EMBL" id="SFR88372.1"/>
    </source>
</evidence>
<dbReference type="InterPro" id="IPR036452">
    <property type="entry name" value="Ribo_hydro-like"/>
</dbReference>
<dbReference type="STRING" id="37658.SAMN05661086_02332"/>
<name>A0A1I6KAV4_9FIRM</name>
<dbReference type="Proteomes" id="UP000199659">
    <property type="component" value="Unassembled WGS sequence"/>
</dbReference>
<protein>
    <submittedName>
        <fullName evidence="4">Inosine-uridine preferring nucleoside hydrolase</fullName>
    </submittedName>
</protein>
<evidence type="ECO:0000259" key="3">
    <source>
        <dbReference type="Pfam" id="PF01156"/>
    </source>
</evidence>
<dbReference type="OrthoDB" id="2530052at2"/>
<dbReference type="Gene3D" id="3.90.245.10">
    <property type="entry name" value="Ribonucleoside hydrolase-like"/>
    <property type="match status" value="1"/>
</dbReference>
<dbReference type="GO" id="GO:0005829">
    <property type="term" value="C:cytosol"/>
    <property type="evidence" value="ECO:0007669"/>
    <property type="project" value="TreeGrafter"/>
</dbReference>
<evidence type="ECO:0000256" key="2">
    <source>
        <dbReference type="ARBA" id="ARBA00023295"/>
    </source>
</evidence>
<keyword evidence="1 4" id="KW-0378">Hydrolase</keyword>
<feature type="domain" description="Inosine/uridine-preferring nucleoside hydrolase" evidence="3">
    <location>
        <begin position="15"/>
        <end position="245"/>
    </location>
</feature>
<keyword evidence="2" id="KW-0326">Glycosidase</keyword>
<dbReference type="AlphaFoldDB" id="A0A1I6KAV4"/>
<dbReference type="InterPro" id="IPR023186">
    <property type="entry name" value="IUNH"/>
</dbReference>
<dbReference type="PANTHER" id="PTHR12304:SF4">
    <property type="entry name" value="URIDINE NUCLEOSIDASE"/>
    <property type="match status" value="1"/>
</dbReference>
<gene>
    <name evidence="4" type="ORF">SAMN05661086_02332</name>
</gene>
<dbReference type="RefSeq" id="WP_092560944.1">
    <property type="nucleotide sequence ID" value="NZ_FOYZ01000008.1"/>
</dbReference>
<sequence>MTLNYTVPEYKRLRVIIDTDAACEADDPFAIAHGVMSKKFDVKAIFAEQFGEPSTTKRSYDEIITILDAMSISIPVFMGEEGTLSQVADKEISPAASFLIEEAMREDEKPLYVLCIGAITNIASAIKKCPEIISKMTVVWIGGQNLDHCVSGHREFNAGNDIEAINLVVSSGVEFWQIPNNVYGSMHIGLAEIQKKIYPCGKIGKHLLDNMLSYNASECAGWTAGESWSLGDNPAIGVALEPNCGGYVYREAPIFNDDTTYRFEEGRPMIRVYTSINSRFVIEDFICKLQLLYETEDMEM</sequence>
<evidence type="ECO:0000256" key="1">
    <source>
        <dbReference type="ARBA" id="ARBA00022801"/>
    </source>
</evidence>
<dbReference type="InterPro" id="IPR001910">
    <property type="entry name" value="Inosine/uridine_hydrolase_dom"/>
</dbReference>
<reference evidence="4 5" key="1">
    <citation type="submission" date="2016-10" db="EMBL/GenBank/DDBJ databases">
        <authorList>
            <person name="de Groot N.N."/>
        </authorList>
    </citation>
    <scope>NUCLEOTIDE SEQUENCE [LARGE SCALE GENOMIC DNA]</scope>
    <source>
        <strain evidence="4 5">743A</strain>
    </source>
</reference>
<evidence type="ECO:0000313" key="5">
    <source>
        <dbReference type="Proteomes" id="UP000199659"/>
    </source>
</evidence>